<dbReference type="Pfam" id="PF00155">
    <property type="entry name" value="Aminotran_1_2"/>
    <property type="match status" value="1"/>
</dbReference>
<dbReference type="PANTHER" id="PTHR43525:SF1">
    <property type="entry name" value="PROTEIN MALY"/>
    <property type="match status" value="1"/>
</dbReference>
<dbReference type="RefSeq" id="WP_263125152.1">
    <property type="nucleotide sequence ID" value="NZ_CP106753.1"/>
</dbReference>
<accession>A0ABY6DMY0</accession>
<evidence type="ECO:0000259" key="7">
    <source>
        <dbReference type="Pfam" id="PF00155"/>
    </source>
</evidence>
<dbReference type="Proteomes" id="UP001061302">
    <property type="component" value="Chromosome"/>
</dbReference>
<protein>
    <recommendedName>
        <fullName evidence="3">Putative 8-amino-7-oxononanoate synthase</fullName>
        <ecNumber evidence="2">4.4.1.13</ecNumber>
    </recommendedName>
</protein>
<dbReference type="Gene3D" id="3.40.640.10">
    <property type="entry name" value="Type I PLP-dependent aspartate aminotransferase-like (Major domain)"/>
    <property type="match status" value="1"/>
</dbReference>
<evidence type="ECO:0000256" key="5">
    <source>
        <dbReference type="ARBA" id="ARBA00023239"/>
    </source>
</evidence>
<evidence type="ECO:0000256" key="6">
    <source>
        <dbReference type="ARBA" id="ARBA00037974"/>
    </source>
</evidence>
<organism evidence="8 9">
    <name type="scientific">Chitiniphilus purpureus</name>
    <dbReference type="NCBI Taxonomy" id="2981137"/>
    <lineage>
        <taxon>Bacteria</taxon>
        <taxon>Pseudomonadati</taxon>
        <taxon>Pseudomonadota</taxon>
        <taxon>Betaproteobacteria</taxon>
        <taxon>Neisseriales</taxon>
        <taxon>Chitinibacteraceae</taxon>
        <taxon>Chitiniphilus</taxon>
    </lineage>
</organism>
<dbReference type="PANTHER" id="PTHR43525">
    <property type="entry name" value="PROTEIN MALY"/>
    <property type="match status" value="1"/>
</dbReference>
<dbReference type="InterPro" id="IPR015422">
    <property type="entry name" value="PyrdxlP-dep_Trfase_small"/>
</dbReference>
<keyword evidence="9" id="KW-1185">Reference proteome</keyword>
<dbReference type="GO" id="GO:0016829">
    <property type="term" value="F:lyase activity"/>
    <property type="evidence" value="ECO:0007669"/>
    <property type="project" value="UniProtKB-KW"/>
</dbReference>
<keyword evidence="4" id="KW-0663">Pyridoxal phosphate</keyword>
<feature type="domain" description="Aminotransferase class I/classII large" evidence="7">
    <location>
        <begin position="26"/>
        <end position="373"/>
    </location>
</feature>
<dbReference type="InterPro" id="IPR015421">
    <property type="entry name" value="PyrdxlP-dep_Trfase_major"/>
</dbReference>
<dbReference type="NCBIfam" id="TIGR04350">
    <property type="entry name" value="C_S_lyase_PatB"/>
    <property type="match status" value="1"/>
</dbReference>
<reference evidence="8" key="1">
    <citation type="submission" date="2022-10" db="EMBL/GenBank/DDBJ databases">
        <title>Chitiniphilus purpureus sp. nov., a novel chitin-degrading bacterium isolated from crawfish pond sediment.</title>
        <authorList>
            <person name="Li K."/>
        </authorList>
    </citation>
    <scope>NUCLEOTIDE SEQUENCE</scope>
    <source>
        <strain evidence="8">CD1</strain>
    </source>
</reference>
<sequence length="384" mass="41345">MHYDFTTCAARGVTDNIKWNRYADRDVLPLWVADMDFACAPQITAALQARVAAGSFGYSEPTDEVIAALCLALRRDYGWEIAPEWLIPLPGLVTGLNVACRTAAGAADPVLTATPVYPPFMSATHFSGRPLIKLPLLEPDGSAGWRWDLPALAAAAPTARTLLLCHPHNPVGRAWRQEELAALADIARQNDLLVVSDEIHCDLLLEPGARHTPFAKLAPDLAHRTITLMAPSKTYNIAGLGCAFAVIADPALRHAFQHAMRGIVPHVNLLGYVGAAAAYRDATDWRTQLLTVLRGNRERVVSAVHGMPGLKLAPPEATYLAWIDCRPAGLTQPQRFFEAAGVGLSDGADFGAPGFVRLNFGCPAPALDEALARMARALQQARST</sequence>
<dbReference type="CDD" id="cd00609">
    <property type="entry name" value="AAT_like"/>
    <property type="match status" value="1"/>
</dbReference>
<evidence type="ECO:0000313" key="8">
    <source>
        <dbReference type="EMBL" id="UXY15717.1"/>
    </source>
</evidence>
<dbReference type="InterPro" id="IPR015424">
    <property type="entry name" value="PyrdxlP-dep_Trfase"/>
</dbReference>
<evidence type="ECO:0000256" key="3">
    <source>
        <dbReference type="ARBA" id="ARBA00021531"/>
    </source>
</evidence>
<name>A0ABY6DMY0_9NEIS</name>
<dbReference type="SUPFAM" id="SSF53383">
    <property type="entry name" value="PLP-dependent transferases"/>
    <property type="match status" value="1"/>
</dbReference>
<comment type="cofactor">
    <cofactor evidence="1">
        <name>pyridoxal 5'-phosphate</name>
        <dbReference type="ChEBI" id="CHEBI:597326"/>
    </cofactor>
</comment>
<dbReference type="InterPro" id="IPR027619">
    <property type="entry name" value="C-S_lyase_PatB-like"/>
</dbReference>
<dbReference type="InterPro" id="IPR004839">
    <property type="entry name" value="Aminotransferase_I/II_large"/>
</dbReference>
<keyword evidence="5 8" id="KW-0456">Lyase</keyword>
<dbReference type="EMBL" id="CP106753">
    <property type="protein sequence ID" value="UXY15717.1"/>
    <property type="molecule type" value="Genomic_DNA"/>
</dbReference>
<gene>
    <name evidence="8" type="ORF">N8I74_01500</name>
</gene>
<evidence type="ECO:0000313" key="9">
    <source>
        <dbReference type="Proteomes" id="UP001061302"/>
    </source>
</evidence>
<evidence type="ECO:0000256" key="4">
    <source>
        <dbReference type="ARBA" id="ARBA00022898"/>
    </source>
</evidence>
<dbReference type="EC" id="4.4.1.13" evidence="2"/>
<evidence type="ECO:0000256" key="1">
    <source>
        <dbReference type="ARBA" id="ARBA00001933"/>
    </source>
</evidence>
<proteinExistence type="inferred from homology"/>
<dbReference type="InterPro" id="IPR051798">
    <property type="entry name" value="Class-II_PLP-Dep_Aminotrans"/>
</dbReference>
<dbReference type="Gene3D" id="3.90.1150.10">
    <property type="entry name" value="Aspartate Aminotransferase, domain 1"/>
    <property type="match status" value="1"/>
</dbReference>
<comment type="similarity">
    <text evidence="6">Belongs to the class-II pyridoxal-phosphate-dependent aminotransferase family. MalY/PatB cystathionine beta-lyase subfamily.</text>
</comment>
<evidence type="ECO:0000256" key="2">
    <source>
        <dbReference type="ARBA" id="ARBA00012224"/>
    </source>
</evidence>